<dbReference type="PANTHER" id="PTHR43869:SF1">
    <property type="entry name" value="GLYCINE BETAINE_PROLINE BETAINE TRANSPORT SYSTEM ATP-BINDING PROTEIN PROV"/>
    <property type="match status" value="1"/>
</dbReference>
<dbReference type="InterPro" id="IPR046342">
    <property type="entry name" value="CBS_dom_sf"/>
</dbReference>
<dbReference type="HOGENOM" id="CLU_000604_2_0_6"/>
<dbReference type="InterPro" id="IPR003593">
    <property type="entry name" value="AAA+_ATPase"/>
</dbReference>
<name>Q1QWA3_CHRI1</name>
<keyword evidence="6" id="KW-0129">CBS domain</keyword>
<dbReference type="InterPro" id="IPR017871">
    <property type="entry name" value="ABC_transporter-like_CS"/>
</dbReference>
<dbReference type="GO" id="GO:0005524">
    <property type="term" value="F:ATP binding"/>
    <property type="evidence" value="ECO:0007669"/>
    <property type="project" value="UniProtKB-UniRule"/>
</dbReference>
<sequence>MTETDETNESNIKIQVRGLSKVFGSQPKKALELRNQGKKRPEILEKTGQTLGLSNIDFDVREGELLVIMGLSGSGKSTLIRCLNRLIEPTEGDIIIDGQNIPKLNEKELLECRRRHFSMVFQNFALFPHRTVQENAEYGLEVRGIEKSSRVESARNSLKQVGLEGWEDAYPNQLSGGMQQRVGLARALANDSTVMLMDEAFSALDPLIRKDMQQELIELQHRMKKTTIFITHDLDEAISIGDRIILLKDGEIVQSGTPEEILTRPADDYVARFVEGVDMSRVLTATSAMRPVRATARDSDGPRTVLRKMSDNGLDSIYVIGRDRTLLGIVGVDDVDAAAKAGKDTIHELIHDDFPKAGPDEPMNNLFAMFSEKSYPIAIVDENQRLLGVVVKGAVLEQLAEAGEH</sequence>
<dbReference type="InterPro" id="IPR003439">
    <property type="entry name" value="ABC_transporter-like_ATP-bd"/>
</dbReference>
<keyword evidence="2 7" id="KW-0813">Transport</keyword>
<dbReference type="SMART" id="SM00116">
    <property type="entry name" value="CBS"/>
    <property type="match status" value="2"/>
</dbReference>
<dbReference type="Gene3D" id="3.40.50.300">
    <property type="entry name" value="P-loop containing nucleotide triphosphate hydrolases"/>
    <property type="match status" value="1"/>
</dbReference>
<comment type="subunit">
    <text evidence="7">The complex is probably composed of two ATP-binding proteins, two transmembrane proteins and a solute-binding protein.</text>
</comment>
<evidence type="ECO:0000256" key="5">
    <source>
        <dbReference type="ARBA" id="ARBA00022970"/>
    </source>
</evidence>
<dbReference type="PROSITE" id="PS00211">
    <property type="entry name" value="ABC_TRANSPORTER_1"/>
    <property type="match status" value="1"/>
</dbReference>
<comment type="catalytic activity">
    <reaction evidence="7">
        <text>a quaternary ammonium(out) + ATP + H2O = a quaternary ammonium(in) + ADP + phosphate + H(+)</text>
        <dbReference type="Rhea" id="RHEA:11036"/>
        <dbReference type="ChEBI" id="CHEBI:15377"/>
        <dbReference type="ChEBI" id="CHEBI:15378"/>
        <dbReference type="ChEBI" id="CHEBI:30616"/>
        <dbReference type="ChEBI" id="CHEBI:35267"/>
        <dbReference type="ChEBI" id="CHEBI:43474"/>
        <dbReference type="ChEBI" id="CHEBI:456216"/>
    </reaction>
</comment>
<keyword evidence="7" id="KW-0472">Membrane</keyword>
<dbReference type="InterPro" id="IPR005892">
    <property type="entry name" value="Gly-betaine_transp_ATP-bd"/>
</dbReference>
<evidence type="ECO:0000259" key="8">
    <source>
        <dbReference type="PROSITE" id="PS50893"/>
    </source>
</evidence>
<dbReference type="eggNOG" id="COG3448">
    <property type="taxonomic scope" value="Bacteria"/>
</dbReference>
<keyword evidence="7" id="KW-0997">Cell inner membrane</keyword>
<evidence type="ECO:0000256" key="2">
    <source>
        <dbReference type="ARBA" id="ARBA00022448"/>
    </source>
</evidence>
<dbReference type="GO" id="GO:0006970">
    <property type="term" value="P:response to osmotic stress"/>
    <property type="evidence" value="ECO:0007669"/>
    <property type="project" value="UniProtKB-ARBA"/>
</dbReference>
<dbReference type="SUPFAM" id="SSF54631">
    <property type="entry name" value="CBS-domain pair"/>
    <property type="match status" value="1"/>
</dbReference>
<dbReference type="InterPro" id="IPR027417">
    <property type="entry name" value="P-loop_NTPase"/>
</dbReference>
<dbReference type="RefSeq" id="WP_011507201.1">
    <property type="nucleotide sequence ID" value="NC_007963.1"/>
</dbReference>
<evidence type="ECO:0000259" key="9">
    <source>
        <dbReference type="PROSITE" id="PS51371"/>
    </source>
</evidence>
<dbReference type="EMBL" id="CP000285">
    <property type="protein sequence ID" value="ABE59255.1"/>
    <property type="molecule type" value="Genomic_DNA"/>
</dbReference>
<dbReference type="Pfam" id="PF00571">
    <property type="entry name" value="CBS"/>
    <property type="match status" value="2"/>
</dbReference>
<dbReference type="CDD" id="cd03294">
    <property type="entry name" value="ABC_Pro_Gly_Betaine"/>
    <property type="match status" value="1"/>
</dbReference>
<dbReference type="AlphaFoldDB" id="Q1QWA3"/>
<dbReference type="OrthoDB" id="9802264at2"/>
<dbReference type="InterPro" id="IPR000644">
    <property type="entry name" value="CBS_dom"/>
</dbReference>
<keyword evidence="3 7" id="KW-0547">Nucleotide-binding</keyword>
<dbReference type="KEGG" id="csa:Csal_1903"/>
<dbReference type="GeneID" id="95334619"/>
<evidence type="ECO:0000313" key="10">
    <source>
        <dbReference type="EMBL" id="ABE59255.1"/>
    </source>
</evidence>
<evidence type="ECO:0000313" key="11">
    <source>
        <dbReference type="Proteomes" id="UP000000239"/>
    </source>
</evidence>
<reference evidence="10 11" key="1">
    <citation type="journal article" date="2011" name="Stand. Genomic Sci.">
        <title>Complete genome sequence of the halophilic and highly halotolerant Chromohalobacter salexigens type strain (1H11(T)).</title>
        <authorList>
            <person name="Copeland A."/>
            <person name="O'Connor K."/>
            <person name="Lucas S."/>
            <person name="Lapidus A."/>
            <person name="Berry K.W."/>
            <person name="Detter J.C."/>
            <person name="Del Rio T.G."/>
            <person name="Hammon N."/>
            <person name="Dalin E."/>
            <person name="Tice H."/>
            <person name="Pitluck S."/>
            <person name="Bruce D."/>
            <person name="Goodwin L."/>
            <person name="Han C."/>
            <person name="Tapia R."/>
            <person name="Saunders E."/>
            <person name="Schmutz J."/>
            <person name="Brettin T."/>
            <person name="Larimer F."/>
            <person name="Land M."/>
            <person name="Hauser L."/>
            <person name="Vargas C."/>
            <person name="Nieto J.J."/>
            <person name="Kyrpides N.C."/>
            <person name="Ivanova N."/>
            <person name="Goker M."/>
            <person name="Klenk H.P."/>
            <person name="Csonka L.N."/>
            <person name="Woyke T."/>
        </authorList>
    </citation>
    <scope>NUCLEOTIDE SEQUENCE [LARGE SCALE GENOMIC DNA]</scope>
    <source>
        <strain evidence="11">ATCC BAA-138 / DSM 3043 / CIP 106854 / NCIMB 13768 / 1H11</strain>
    </source>
</reference>
<dbReference type="GO" id="GO:0006865">
    <property type="term" value="P:amino acid transport"/>
    <property type="evidence" value="ECO:0007669"/>
    <property type="project" value="UniProtKB-UniRule"/>
</dbReference>
<dbReference type="EC" id="7.6.2.9" evidence="7"/>
<keyword evidence="7" id="KW-1003">Cell membrane</keyword>
<evidence type="ECO:0000256" key="3">
    <source>
        <dbReference type="ARBA" id="ARBA00022741"/>
    </source>
</evidence>
<dbReference type="GO" id="GO:0005886">
    <property type="term" value="C:plasma membrane"/>
    <property type="evidence" value="ECO:0007669"/>
    <property type="project" value="UniProtKB-SubCell"/>
</dbReference>
<dbReference type="GO" id="GO:0031460">
    <property type="term" value="P:glycine betaine transport"/>
    <property type="evidence" value="ECO:0007669"/>
    <property type="project" value="InterPro"/>
</dbReference>
<protein>
    <recommendedName>
        <fullName evidence="7">Quaternary amine transport ATP-binding protein</fullName>
        <ecNumber evidence="7">7.6.2.9</ecNumber>
    </recommendedName>
</protein>
<dbReference type="SUPFAM" id="SSF52540">
    <property type="entry name" value="P-loop containing nucleoside triphosphate hydrolases"/>
    <property type="match status" value="1"/>
</dbReference>
<evidence type="ECO:0000256" key="4">
    <source>
        <dbReference type="ARBA" id="ARBA00022840"/>
    </source>
</evidence>
<dbReference type="GO" id="GO:0015418">
    <property type="term" value="F:ABC-type quaternary ammonium compound transporting activity"/>
    <property type="evidence" value="ECO:0007669"/>
    <property type="project" value="UniProtKB-EC"/>
</dbReference>
<comment type="subcellular location">
    <subcellularLocation>
        <location evidence="7">Cell inner membrane</location>
        <topology evidence="7">Peripheral membrane protein</topology>
    </subcellularLocation>
</comment>
<dbReference type="GO" id="GO:0016887">
    <property type="term" value="F:ATP hydrolysis activity"/>
    <property type="evidence" value="ECO:0007669"/>
    <property type="project" value="UniProtKB-UniRule"/>
</dbReference>
<dbReference type="Gene3D" id="3.10.580.10">
    <property type="entry name" value="CBS-domain"/>
    <property type="match status" value="1"/>
</dbReference>
<dbReference type="FunFam" id="3.40.50.300:FF:000201">
    <property type="entry name" value="Glycine betaine/L-proline ABC transporter ATP-binding protein"/>
    <property type="match status" value="1"/>
</dbReference>
<organism evidence="10 11">
    <name type="scientific">Chromohalobacter israelensis (strain ATCC BAA-138 / DSM 3043 / CIP 106854 / NCIMB 13768 / 1H11)</name>
    <name type="common">Chromohalobacter salexigens</name>
    <dbReference type="NCBI Taxonomy" id="290398"/>
    <lineage>
        <taxon>Bacteria</taxon>
        <taxon>Pseudomonadati</taxon>
        <taxon>Pseudomonadota</taxon>
        <taxon>Gammaproteobacteria</taxon>
        <taxon>Oceanospirillales</taxon>
        <taxon>Halomonadaceae</taxon>
        <taxon>Chromohalobacter</taxon>
    </lineage>
</organism>
<feature type="domain" description="CBS" evidence="9">
    <location>
        <begin position="289"/>
        <end position="345"/>
    </location>
</feature>
<evidence type="ECO:0000256" key="6">
    <source>
        <dbReference type="PROSITE-ProRule" id="PRU00703"/>
    </source>
</evidence>
<dbReference type="PANTHER" id="PTHR43869">
    <property type="entry name" value="GLYCINE BETAINE/PROLINE BETAINE TRANSPORT SYSTEM ATP-BINDING PROTEIN PROV"/>
    <property type="match status" value="1"/>
</dbReference>
<dbReference type="STRING" id="290398.Csal_1903"/>
<dbReference type="InterPro" id="IPR051921">
    <property type="entry name" value="ABC_osmolyte_uptake_ATP-bind"/>
</dbReference>
<dbReference type="NCBIfam" id="TIGR01186">
    <property type="entry name" value="proV"/>
    <property type="match status" value="1"/>
</dbReference>
<gene>
    <name evidence="10" type="ordered locus">Csal_1903</name>
</gene>
<keyword evidence="4 7" id="KW-0067">ATP-binding</keyword>
<feature type="domain" description="ABC transporter" evidence="8">
    <location>
        <begin position="31"/>
        <end position="274"/>
    </location>
</feature>
<dbReference type="PROSITE" id="PS51371">
    <property type="entry name" value="CBS"/>
    <property type="match status" value="1"/>
</dbReference>
<keyword evidence="11" id="KW-1185">Reference proteome</keyword>
<dbReference type="eggNOG" id="COG4175">
    <property type="taxonomic scope" value="Bacteria"/>
</dbReference>
<evidence type="ECO:0000256" key="7">
    <source>
        <dbReference type="RuleBase" id="RU369116"/>
    </source>
</evidence>
<dbReference type="Pfam" id="PF00005">
    <property type="entry name" value="ABC_tran"/>
    <property type="match status" value="1"/>
</dbReference>
<accession>Q1QWA3</accession>
<dbReference type="SMART" id="SM00382">
    <property type="entry name" value="AAA"/>
    <property type="match status" value="1"/>
</dbReference>
<proteinExistence type="inferred from homology"/>
<evidence type="ECO:0000256" key="1">
    <source>
        <dbReference type="ARBA" id="ARBA00005417"/>
    </source>
</evidence>
<dbReference type="PROSITE" id="PS50893">
    <property type="entry name" value="ABC_TRANSPORTER_2"/>
    <property type="match status" value="1"/>
</dbReference>
<dbReference type="Proteomes" id="UP000000239">
    <property type="component" value="Chromosome"/>
</dbReference>
<keyword evidence="5" id="KW-0029">Amino-acid transport</keyword>
<comment type="similarity">
    <text evidence="1 7">Belongs to the ABC transporter superfamily.</text>
</comment>